<protein>
    <recommendedName>
        <fullName evidence="5">Glycerol operon regulatory protein</fullName>
    </recommendedName>
</protein>
<evidence type="ECO:0000313" key="9">
    <source>
        <dbReference type="Proteomes" id="UP000188613"/>
    </source>
</evidence>
<evidence type="ECO:0000256" key="5">
    <source>
        <dbReference type="ARBA" id="ARBA00070406"/>
    </source>
</evidence>
<dbReference type="SUPFAM" id="SSF46785">
    <property type="entry name" value="Winged helix' DNA-binding domain"/>
    <property type="match status" value="1"/>
</dbReference>
<accession>A0A1V2A4H4</accession>
<name>A0A1V2A4H4_9BACI</name>
<dbReference type="EMBL" id="MSFI01000031">
    <property type="protein sequence ID" value="OMP65714.1"/>
    <property type="molecule type" value="Genomic_DNA"/>
</dbReference>
<dbReference type="Gene3D" id="3.30.450.40">
    <property type="match status" value="1"/>
</dbReference>
<dbReference type="AlphaFoldDB" id="A0A1V2A4H4"/>
<dbReference type="InterPro" id="IPR029016">
    <property type="entry name" value="GAF-like_dom_sf"/>
</dbReference>
<keyword evidence="2" id="KW-0238">DNA-binding</keyword>
<keyword evidence="3" id="KW-0804">Transcription</keyword>
<dbReference type="FunFam" id="1.10.10.10:FF:000056">
    <property type="entry name" value="IclR family transcriptional regulator"/>
    <property type="match status" value="1"/>
</dbReference>
<dbReference type="RefSeq" id="WP_076768030.1">
    <property type="nucleotide sequence ID" value="NZ_MSFI01000031.1"/>
</dbReference>
<organism evidence="8 9">
    <name type="scientific">Domibacillus epiphyticus</name>
    <dbReference type="NCBI Taxonomy" id="1714355"/>
    <lineage>
        <taxon>Bacteria</taxon>
        <taxon>Bacillati</taxon>
        <taxon>Bacillota</taxon>
        <taxon>Bacilli</taxon>
        <taxon>Bacillales</taxon>
        <taxon>Bacillaceae</taxon>
        <taxon>Domibacillus</taxon>
    </lineage>
</organism>
<dbReference type="InterPro" id="IPR005471">
    <property type="entry name" value="Tscrpt_reg_IclR_N"/>
</dbReference>
<dbReference type="OrthoDB" id="9791752at2"/>
<evidence type="ECO:0000259" key="6">
    <source>
        <dbReference type="PROSITE" id="PS51077"/>
    </source>
</evidence>
<dbReference type="GO" id="GO:0003700">
    <property type="term" value="F:DNA-binding transcription factor activity"/>
    <property type="evidence" value="ECO:0007669"/>
    <property type="project" value="TreeGrafter"/>
</dbReference>
<dbReference type="InterPro" id="IPR050707">
    <property type="entry name" value="HTH_MetabolicPath_Reg"/>
</dbReference>
<dbReference type="Pfam" id="PF01614">
    <property type="entry name" value="IclR_C"/>
    <property type="match status" value="1"/>
</dbReference>
<evidence type="ECO:0000313" key="8">
    <source>
        <dbReference type="EMBL" id="OMP65714.1"/>
    </source>
</evidence>
<gene>
    <name evidence="8" type="ORF">BTO28_15725</name>
</gene>
<dbReference type="InterPro" id="IPR036390">
    <property type="entry name" value="WH_DNA-bd_sf"/>
</dbReference>
<dbReference type="Proteomes" id="UP000188613">
    <property type="component" value="Unassembled WGS sequence"/>
</dbReference>
<sequence>MSQKVEVLSSVHNAIRILQTFSLSEPELGISELSVRLGLAKSTVYRLMKTLNESNLVEQNKETQKYHLGIAAFELGFTVYHSMELRRVALPILEKLSSTLRKVARLAVYDNGGIVYLCKRVHDDDNGTVSKIGDRAPSHCTAIGKMLLANQNEQEINRVLEGSLPAYTDKTITSPLQLKNQILEIQQKGYAITREELREGISSAAVPVHNDLGKMIAAISVTGSKFHFKPDQVQQYVREMRNCSRLITERLGMGY</sequence>
<dbReference type="Gene3D" id="1.10.10.10">
    <property type="entry name" value="Winged helix-like DNA-binding domain superfamily/Winged helix DNA-binding domain"/>
    <property type="match status" value="1"/>
</dbReference>
<dbReference type="InterPro" id="IPR014757">
    <property type="entry name" value="Tscrpt_reg_IclR_C"/>
</dbReference>
<dbReference type="GO" id="GO:0003677">
    <property type="term" value="F:DNA binding"/>
    <property type="evidence" value="ECO:0007669"/>
    <property type="project" value="UniProtKB-KW"/>
</dbReference>
<feature type="domain" description="HTH iclR-type" evidence="6">
    <location>
        <begin position="8"/>
        <end position="70"/>
    </location>
</feature>
<feature type="domain" description="IclR-ED" evidence="7">
    <location>
        <begin position="71"/>
        <end position="253"/>
    </location>
</feature>
<dbReference type="SUPFAM" id="SSF55781">
    <property type="entry name" value="GAF domain-like"/>
    <property type="match status" value="1"/>
</dbReference>
<evidence type="ECO:0000259" key="7">
    <source>
        <dbReference type="PROSITE" id="PS51078"/>
    </source>
</evidence>
<dbReference type="SMART" id="SM00346">
    <property type="entry name" value="HTH_ICLR"/>
    <property type="match status" value="1"/>
</dbReference>
<dbReference type="PROSITE" id="PS51077">
    <property type="entry name" value="HTH_ICLR"/>
    <property type="match status" value="1"/>
</dbReference>
<reference evidence="8 9" key="1">
    <citation type="submission" date="2016-12" db="EMBL/GenBank/DDBJ databases">
        <title>Domibacillus sp. SAB 38T whole genome sequencing.</title>
        <authorList>
            <person name="Verma A."/>
            <person name="Ojha A.K."/>
            <person name="Krishnamurthi S."/>
        </authorList>
    </citation>
    <scope>NUCLEOTIDE SEQUENCE [LARGE SCALE GENOMIC DNA]</scope>
    <source>
        <strain evidence="8 9">SAB 38</strain>
    </source>
</reference>
<evidence type="ECO:0000256" key="3">
    <source>
        <dbReference type="ARBA" id="ARBA00023163"/>
    </source>
</evidence>
<dbReference type="InterPro" id="IPR036388">
    <property type="entry name" value="WH-like_DNA-bd_sf"/>
</dbReference>
<dbReference type="GO" id="GO:0045892">
    <property type="term" value="P:negative regulation of DNA-templated transcription"/>
    <property type="evidence" value="ECO:0007669"/>
    <property type="project" value="UniProtKB-ARBA"/>
</dbReference>
<proteinExistence type="predicted"/>
<keyword evidence="1" id="KW-0805">Transcription regulation</keyword>
<dbReference type="PANTHER" id="PTHR30136:SF24">
    <property type="entry name" value="HTH-TYPE TRANSCRIPTIONAL REPRESSOR ALLR"/>
    <property type="match status" value="1"/>
</dbReference>
<comment type="caution">
    <text evidence="8">The sequence shown here is derived from an EMBL/GenBank/DDBJ whole genome shotgun (WGS) entry which is preliminary data.</text>
</comment>
<dbReference type="InterPro" id="IPR011991">
    <property type="entry name" value="ArsR-like_HTH"/>
</dbReference>
<evidence type="ECO:0000256" key="2">
    <source>
        <dbReference type="ARBA" id="ARBA00023125"/>
    </source>
</evidence>
<dbReference type="PANTHER" id="PTHR30136">
    <property type="entry name" value="HELIX-TURN-HELIX TRANSCRIPTIONAL REGULATOR, ICLR FAMILY"/>
    <property type="match status" value="1"/>
</dbReference>
<dbReference type="CDD" id="cd00090">
    <property type="entry name" value="HTH_ARSR"/>
    <property type="match status" value="1"/>
</dbReference>
<evidence type="ECO:0000256" key="1">
    <source>
        <dbReference type="ARBA" id="ARBA00023015"/>
    </source>
</evidence>
<evidence type="ECO:0000256" key="4">
    <source>
        <dbReference type="ARBA" id="ARBA00058938"/>
    </source>
</evidence>
<comment type="function">
    <text evidence="4">May be an activator protein for the gylABX operon.</text>
</comment>
<dbReference type="STRING" id="1714355.BTO28_15725"/>
<dbReference type="PROSITE" id="PS51078">
    <property type="entry name" value="ICLR_ED"/>
    <property type="match status" value="1"/>
</dbReference>
<dbReference type="Pfam" id="PF09339">
    <property type="entry name" value="HTH_IclR"/>
    <property type="match status" value="1"/>
</dbReference>
<keyword evidence="9" id="KW-1185">Reference proteome</keyword>